<dbReference type="AlphaFoldDB" id="A0A066WFB2"/>
<keyword evidence="3" id="KW-0560">Oxidoreductase</keyword>
<dbReference type="PANTHER" id="PTHR32332">
    <property type="entry name" value="2-NITROPROPANE DIOXYGENASE"/>
    <property type="match status" value="1"/>
</dbReference>
<dbReference type="STRING" id="1037660.A0A066WFB2"/>
<dbReference type="Gene3D" id="3.20.20.70">
    <property type="entry name" value="Aldolase class I"/>
    <property type="match status" value="1"/>
</dbReference>
<dbReference type="GO" id="GO:0051213">
    <property type="term" value="F:dioxygenase activity"/>
    <property type="evidence" value="ECO:0007669"/>
    <property type="project" value="UniProtKB-KW"/>
</dbReference>
<reference evidence="5 6" key="1">
    <citation type="submission" date="2014-05" db="EMBL/GenBank/DDBJ databases">
        <title>Draft genome sequence of a rare smut relative, Tilletiaria anomala UBC 951.</title>
        <authorList>
            <consortium name="DOE Joint Genome Institute"/>
            <person name="Toome M."/>
            <person name="Kuo A."/>
            <person name="Henrissat B."/>
            <person name="Lipzen A."/>
            <person name="Tritt A."/>
            <person name="Yoshinaga Y."/>
            <person name="Zane M."/>
            <person name="Barry K."/>
            <person name="Grigoriev I.V."/>
            <person name="Spatafora J.W."/>
            <person name="Aimea M.C."/>
        </authorList>
    </citation>
    <scope>NUCLEOTIDE SEQUENCE [LARGE SCALE GENOMIC DNA]</scope>
    <source>
        <strain evidence="5 6">UBC 951</strain>
    </source>
</reference>
<dbReference type="GeneID" id="25267007"/>
<dbReference type="OrthoDB" id="10265891at2759"/>
<evidence type="ECO:0000256" key="1">
    <source>
        <dbReference type="ARBA" id="ARBA00022630"/>
    </source>
</evidence>
<dbReference type="InterPro" id="IPR013785">
    <property type="entry name" value="Aldolase_TIM"/>
</dbReference>
<dbReference type="RefSeq" id="XP_013245305.1">
    <property type="nucleotide sequence ID" value="XM_013389851.1"/>
</dbReference>
<keyword evidence="1" id="KW-0285">Flavoprotein</keyword>
<dbReference type="SUPFAM" id="SSF51412">
    <property type="entry name" value="Inosine monophosphate dehydrogenase (IMPDH)"/>
    <property type="match status" value="1"/>
</dbReference>
<evidence type="ECO:0000256" key="4">
    <source>
        <dbReference type="SAM" id="MobiDB-lite"/>
    </source>
</evidence>
<dbReference type="Pfam" id="PF03060">
    <property type="entry name" value="NMO"/>
    <property type="match status" value="1"/>
</dbReference>
<proteinExistence type="predicted"/>
<dbReference type="InterPro" id="IPR004136">
    <property type="entry name" value="NMO"/>
</dbReference>
<protein>
    <submittedName>
        <fullName evidence="5">2-nitropropane dioxygenase</fullName>
    </submittedName>
</protein>
<dbReference type="HOGENOM" id="CLU_038732_2_3_1"/>
<feature type="region of interest" description="Disordered" evidence="4">
    <location>
        <begin position="1"/>
        <end position="24"/>
    </location>
</feature>
<dbReference type="EMBL" id="JMSN01000010">
    <property type="protein sequence ID" value="KDN52461.1"/>
    <property type="molecule type" value="Genomic_DNA"/>
</dbReference>
<evidence type="ECO:0000313" key="5">
    <source>
        <dbReference type="EMBL" id="KDN52461.1"/>
    </source>
</evidence>
<dbReference type="OMA" id="PKYVGAE"/>
<keyword evidence="2" id="KW-0288">FMN</keyword>
<name>A0A066WFB2_TILAU</name>
<keyword evidence="6" id="KW-1185">Reference proteome</keyword>
<gene>
    <name evidence="5" type="ORF">K437DRAFT_289957</name>
</gene>
<dbReference type="InParanoid" id="A0A066WFB2"/>
<organism evidence="5 6">
    <name type="scientific">Tilletiaria anomala (strain ATCC 24038 / CBS 436.72 / UBC 951)</name>
    <dbReference type="NCBI Taxonomy" id="1037660"/>
    <lineage>
        <taxon>Eukaryota</taxon>
        <taxon>Fungi</taxon>
        <taxon>Dikarya</taxon>
        <taxon>Basidiomycota</taxon>
        <taxon>Ustilaginomycotina</taxon>
        <taxon>Exobasidiomycetes</taxon>
        <taxon>Georgefischeriales</taxon>
        <taxon>Tilletiariaceae</taxon>
        <taxon>Tilletiaria</taxon>
    </lineage>
</organism>
<sequence>MVKMAPMLPPMPDQDSGVESTKHHPVLPQRIRTPLTDFFSVPHPIMLAGMNQAASSTLAAAVCNAGGIGVIGGVGYTPKFLRESICDLKKMLRNPHAPFGVDLLLPQIGGNARKTNKDYTRGKLPELIDIIVEEGVKLFVCAVGIPPRWAVDKLHKAGIPVMNIVGHPKHVTKALEGAGVDMICCQGGEAGGHTGDIPSSILIPRVVDICKGHVSPLTGQPIMVLAGGGIFDGRGVAAALGYGAVGVWVGTRFVCTKEAGAPKLHKEAILKAGPDDLIRTVIFTGRPLRLVKTPYVEAWEAKPEKIKELTSRGIIPVMHDLEKDDPDGSIMKGALSHWFAGYVACMVEDIPYAREIVNSMVKEAAAVMEGNGSYLVQSSGRL</sequence>
<accession>A0A066WFB2</accession>
<comment type="caution">
    <text evidence="5">The sequence shown here is derived from an EMBL/GenBank/DDBJ whole genome shotgun (WGS) entry which is preliminary data.</text>
</comment>
<dbReference type="CDD" id="cd04730">
    <property type="entry name" value="NPD_like"/>
    <property type="match status" value="1"/>
</dbReference>
<dbReference type="PANTHER" id="PTHR32332:SF31">
    <property type="entry name" value="2-NITROPROPANE DIOXYGENASE FAMILY, PUTATIVE (AFU_ORTHOLOGUE AFUA_2G09850)-RELATED"/>
    <property type="match status" value="1"/>
</dbReference>
<evidence type="ECO:0000256" key="3">
    <source>
        <dbReference type="ARBA" id="ARBA00023002"/>
    </source>
</evidence>
<evidence type="ECO:0000313" key="6">
    <source>
        <dbReference type="Proteomes" id="UP000027361"/>
    </source>
</evidence>
<keyword evidence="5" id="KW-0223">Dioxygenase</keyword>
<evidence type="ECO:0000256" key="2">
    <source>
        <dbReference type="ARBA" id="ARBA00022643"/>
    </source>
</evidence>
<dbReference type="Proteomes" id="UP000027361">
    <property type="component" value="Unassembled WGS sequence"/>
</dbReference>
<dbReference type="GO" id="GO:0018580">
    <property type="term" value="F:nitronate monooxygenase activity"/>
    <property type="evidence" value="ECO:0007669"/>
    <property type="project" value="InterPro"/>
</dbReference>